<dbReference type="InterPro" id="IPR006710">
    <property type="entry name" value="Glyco_hydro_43"/>
</dbReference>
<evidence type="ECO:0000256" key="12">
    <source>
        <dbReference type="ARBA" id="ARBA00023277"/>
    </source>
</evidence>
<comment type="subcellular location">
    <subcellularLocation>
        <location evidence="2">Cytoplasm</location>
    </subcellularLocation>
</comment>
<keyword evidence="9" id="KW-0378">Hydrolase</keyword>
<dbReference type="InterPro" id="IPR008183">
    <property type="entry name" value="Aldose_1/G6P_1-epimerase"/>
</dbReference>
<dbReference type="CDD" id="cd09019">
    <property type="entry name" value="galactose_mutarotase_like"/>
    <property type="match status" value="1"/>
</dbReference>
<evidence type="ECO:0000256" key="8">
    <source>
        <dbReference type="ARBA" id="ARBA00022553"/>
    </source>
</evidence>
<keyword evidence="8" id="KW-0597">Phosphoprotein</keyword>
<evidence type="ECO:0000256" key="2">
    <source>
        <dbReference type="ARBA" id="ARBA00004496"/>
    </source>
</evidence>
<dbReference type="InterPro" id="IPR047215">
    <property type="entry name" value="Galactose_mutarotase-like"/>
</dbReference>
<evidence type="ECO:0000256" key="3">
    <source>
        <dbReference type="ARBA" id="ARBA00006206"/>
    </source>
</evidence>
<reference evidence="20 21" key="1">
    <citation type="submission" date="2013-08" db="EMBL/GenBank/DDBJ databases">
        <authorList>
            <person name="Weinstock G."/>
            <person name="Sodergren E."/>
            <person name="Wylie T."/>
            <person name="Fulton L."/>
            <person name="Fulton R."/>
            <person name="Fronick C."/>
            <person name="O'Laughlin M."/>
            <person name="Godfrey J."/>
            <person name="Miner T."/>
            <person name="Herter B."/>
            <person name="Appelbaum E."/>
            <person name="Cordes M."/>
            <person name="Lek S."/>
            <person name="Wollam A."/>
            <person name="Pepin K.H."/>
            <person name="Palsikar V.B."/>
            <person name="Mitreva M."/>
            <person name="Wilson R.K."/>
        </authorList>
    </citation>
    <scope>NUCLEOTIDE SEQUENCE [LARGE SCALE GENOMIC DNA]</scope>
    <source>
        <strain evidence="20 21">ATCC 15930</strain>
    </source>
</reference>
<dbReference type="CDD" id="cd18616">
    <property type="entry name" value="GH43_ABN-like"/>
    <property type="match status" value="1"/>
</dbReference>
<dbReference type="SUPFAM" id="SSF75005">
    <property type="entry name" value="Arabinanase/levansucrase/invertase"/>
    <property type="match status" value="1"/>
</dbReference>
<dbReference type="RefSeq" id="WP_018966156.1">
    <property type="nucleotide sequence ID" value="NZ_KB899210.1"/>
</dbReference>
<dbReference type="eggNOG" id="COG3507">
    <property type="taxonomic scope" value="Bacteria"/>
</dbReference>
<dbReference type="Pfam" id="PF04616">
    <property type="entry name" value="Glyco_hydro_43"/>
    <property type="match status" value="1"/>
</dbReference>
<evidence type="ECO:0000256" key="13">
    <source>
        <dbReference type="ARBA" id="ARBA00023295"/>
    </source>
</evidence>
<keyword evidence="11" id="KW-0413">Isomerase</keyword>
<dbReference type="HOGENOM" id="CLU_394749_0_0_10"/>
<dbReference type="GO" id="GO:0030246">
    <property type="term" value="F:carbohydrate binding"/>
    <property type="evidence" value="ECO:0007669"/>
    <property type="project" value="InterPro"/>
</dbReference>
<comment type="cofactor">
    <cofactor evidence="1">
        <name>Ca(2+)</name>
        <dbReference type="ChEBI" id="CHEBI:29108"/>
    </cofactor>
</comment>
<comment type="caution">
    <text evidence="20">The sequence shown here is derived from an EMBL/GenBank/DDBJ whole genome shotgun (WGS) entry which is preliminary data.</text>
</comment>
<gene>
    <name evidence="20" type="ORF">HMPREF1991_00852</name>
</gene>
<keyword evidence="21" id="KW-1185">Reference proteome</keyword>
<dbReference type="AlphaFoldDB" id="A0A069QJS5"/>
<evidence type="ECO:0000256" key="19">
    <source>
        <dbReference type="SAM" id="SignalP"/>
    </source>
</evidence>
<dbReference type="Pfam" id="PF01263">
    <property type="entry name" value="Aldose_epim"/>
    <property type="match status" value="1"/>
</dbReference>
<evidence type="ECO:0000256" key="4">
    <source>
        <dbReference type="ARBA" id="ARBA00009865"/>
    </source>
</evidence>
<evidence type="ECO:0000256" key="9">
    <source>
        <dbReference type="ARBA" id="ARBA00022801"/>
    </source>
</evidence>
<feature type="site" description="Important for catalytic activity, responsible for pKa modulation of the active site Glu and correct orientation of both the proton donor and substrate" evidence="17">
    <location>
        <position position="156"/>
    </location>
</feature>
<feature type="active site" description="Proton acceptor" evidence="16">
    <location>
        <position position="42"/>
    </location>
</feature>
<organism evidence="20 21">
    <name type="scientific">Hoylesella loescheii DSM 19665 = JCM 12249 = ATCC 15930</name>
    <dbReference type="NCBI Taxonomy" id="1122985"/>
    <lineage>
        <taxon>Bacteria</taxon>
        <taxon>Pseudomonadati</taxon>
        <taxon>Bacteroidota</taxon>
        <taxon>Bacteroidia</taxon>
        <taxon>Bacteroidales</taxon>
        <taxon>Prevotellaceae</taxon>
        <taxon>Hoylesella</taxon>
    </lineage>
</organism>
<dbReference type="eggNOG" id="COG2017">
    <property type="taxonomic scope" value="Bacteria"/>
</dbReference>
<comment type="similarity">
    <text evidence="3">Belongs to the aldose epimerase family.</text>
</comment>
<dbReference type="Proteomes" id="UP000027442">
    <property type="component" value="Unassembled WGS sequence"/>
</dbReference>
<dbReference type="PROSITE" id="PS00545">
    <property type="entry name" value="ALDOSE_1_EPIMERASE"/>
    <property type="match status" value="1"/>
</dbReference>
<dbReference type="PANTHER" id="PTHR10091:SF0">
    <property type="entry name" value="GALACTOSE MUTAROTASE"/>
    <property type="match status" value="1"/>
</dbReference>
<dbReference type="FunFam" id="2.70.98.10:FF:000003">
    <property type="entry name" value="Aldose 1-epimerase"/>
    <property type="match status" value="1"/>
</dbReference>
<evidence type="ECO:0000313" key="20">
    <source>
        <dbReference type="EMBL" id="KDR53070.1"/>
    </source>
</evidence>
<dbReference type="GO" id="GO:0004553">
    <property type="term" value="F:hydrolase activity, hydrolyzing O-glycosyl compounds"/>
    <property type="evidence" value="ECO:0007669"/>
    <property type="project" value="InterPro"/>
</dbReference>
<dbReference type="InterPro" id="IPR014718">
    <property type="entry name" value="GH-type_carb-bd"/>
</dbReference>
<accession>A0A069QJS5</accession>
<evidence type="ECO:0000256" key="17">
    <source>
        <dbReference type="PIRSR" id="PIRSR606710-2"/>
    </source>
</evidence>
<evidence type="ECO:0000256" key="16">
    <source>
        <dbReference type="PIRSR" id="PIRSR606710-1"/>
    </source>
</evidence>
<dbReference type="PATRIC" id="fig|1122985.7.peg.882"/>
<dbReference type="InterPro" id="IPR023296">
    <property type="entry name" value="Glyco_hydro_beta-prop_sf"/>
</dbReference>
<sequence length="698" mass="77518">MIHSVKPIFTATLLAWLSLLPQLSLAQTATYSNPVIDISAPDPTVIRAEDGIFYLYATEDTRNVPIYQSVNLVDWKQVGTAFTDASRPKWLPKGGIWAPDIQRIGGKYYLYYSKSVWGGEWDAGIGVAVSNGPAGPFTDRGCMFTSKQIGIQNCIDPFYIEDGGKKYLFFGSFHGIYGVELSADGLHVKQGAKPRKIAGTFMEATYIRRRGGYYYLFGSAGTCCEGARSTYRVTVGRSKTLFGPYVDKSGRRLLDNHYEVLLGKSDNVLGPGHNAGLITDDAGNDYMFYHGFKASNPDAGRVVWLDRINWASGWPSVMGNETSKTGTAPTVKSGNRGMATRSGLYPNDFEANVGGKRTHLYTLVNSKGMEVCLTNFGARIVSIMVPDRRGTLRDVVLGYDNIAQYADYQHFGSDFGAAIGRYANRINQGRIVVDGKTMQLPRNNYGHCLHGGFTGWQYQVYDGKQLNDSTVEMSLVSPDGDNGFPGTVHATVRYTLTADNAIDISYEATTDKKTVINMTNHSYFNLNGNPSRHGENQVLYINADRYTPADTTYMPTGKMLKVSGTPMDFRKPTPLSRNINNQRFAMTRNARGFDHNWCLNTWHNGQPDERAVAASLYSPQTGIMLQVFTNEPGIQVYTGNFLDASFAGKHGYRYPKHSAVCLETQHYPDSPNHPEWPNTWLEPGQNYSSHCVYKFSVR</sequence>
<keyword evidence="10" id="KW-0106">Calcium</keyword>
<feature type="active site" description="Proton donor" evidence="16">
    <location>
        <position position="203"/>
    </location>
</feature>
<evidence type="ECO:0000256" key="18">
    <source>
        <dbReference type="SAM" id="MobiDB-lite"/>
    </source>
</evidence>
<evidence type="ECO:0000256" key="10">
    <source>
        <dbReference type="ARBA" id="ARBA00022837"/>
    </source>
</evidence>
<evidence type="ECO:0000256" key="15">
    <source>
        <dbReference type="ARBA" id="ARBA00033373"/>
    </source>
</evidence>
<evidence type="ECO:0000313" key="21">
    <source>
        <dbReference type="Proteomes" id="UP000027442"/>
    </source>
</evidence>
<feature type="compositionally biased region" description="Polar residues" evidence="18">
    <location>
        <begin position="320"/>
        <end position="333"/>
    </location>
</feature>
<feature type="region of interest" description="Disordered" evidence="18">
    <location>
        <begin position="320"/>
        <end position="339"/>
    </location>
</feature>
<feature type="chain" id="PRO_5001668201" description="Aldose 1-epimerase" evidence="19">
    <location>
        <begin position="27"/>
        <end position="698"/>
    </location>
</feature>
<keyword evidence="7" id="KW-0963">Cytoplasm</keyword>
<feature type="signal peptide" evidence="19">
    <location>
        <begin position="1"/>
        <end position="26"/>
    </location>
</feature>
<comment type="subunit">
    <text evidence="5">Monomer.</text>
</comment>
<comment type="similarity">
    <text evidence="4">Belongs to the glycosyl hydrolase 43 family.</text>
</comment>
<dbReference type="InterPro" id="IPR011013">
    <property type="entry name" value="Gal_mutarotase_sf_dom"/>
</dbReference>
<dbReference type="GO" id="GO:0005737">
    <property type="term" value="C:cytoplasm"/>
    <property type="evidence" value="ECO:0007669"/>
    <property type="project" value="UniProtKB-SubCell"/>
</dbReference>
<dbReference type="InterPro" id="IPR018052">
    <property type="entry name" value="Ald1_epimerase_CS"/>
</dbReference>
<protein>
    <recommendedName>
        <fullName evidence="6">Aldose 1-epimerase</fullName>
    </recommendedName>
    <alternativeName>
        <fullName evidence="15">Galactose mutarotase</fullName>
    </alternativeName>
    <alternativeName>
        <fullName evidence="14">Type-1 mutarotase</fullName>
    </alternativeName>
</protein>
<name>A0A069QJS5_HOYLO</name>
<dbReference type="GO" id="GO:0006006">
    <property type="term" value="P:glucose metabolic process"/>
    <property type="evidence" value="ECO:0007669"/>
    <property type="project" value="TreeGrafter"/>
</dbReference>
<dbReference type="GO" id="GO:0033499">
    <property type="term" value="P:galactose catabolic process via UDP-galactose, Leloir pathway"/>
    <property type="evidence" value="ECO:0007669"/>
    <property type="project" value="TreeGrafter"/>
</dbReference>
<dbReference type="EMBL" id="JNGW01000031">
    <property type="protein sequence ID" value="KDR53070.1"/>
    <property type="molecule type" value="Genomic_DNA"/>
</dbReference>
<keyword evidence="12" id="KW-0119">Carbohydrate metabolism</keyword>
<dbReference type="PANTHER" id="PTHR10091">
    <property type="entry name" value="ALDOSE-1-EPIMERASE"/>
    <property type="match status" value="1"/>
</dbReference>
<keyword evidence="13" id="KW-0326">Glycosidase</keyword>
<dbReference type="Gene3D" id="2.115.10.20">
    <property type="entry name" value="Glycosyl hydrolase domain, family 43"/>
    <property type="match status" value="1"/>
</dbReference>
<evidence type="ECO:0000256" key="5">
    <source>
        <dbReference type="ARBA" id="ARBA00011245"/>
    </source>
</evidence>
<dbReference type="GO" id="GO:0004034">
    <property type="term" value="F:aldose 1-epimerase activity"/>
    <property type="evidence" value="ECO:0007669"/>
    <property type="project" value="TreeGrafter"/>
</dbReference>
<evidence type="ECO:0000256" key="7">
    <source>
        <dbReference type="ARBA" id="ARBA00022490"/>
    </source>
</evidence>
<proteinExistence type="inferred from homology"/>
<evidence type="ECO:0000256" key="6">
    <source>
        <dbReference type="ARBA" id="ARBA00014165"/>
    </source>
</evidence>
<evidence type="ECO:0000256" key="1">
    <source>
        <dbReference type="ARBA" id="ARBA00001913"/>
    </source>
</evidence>
<keyword evidence="19" id="KW-0732">Signal</keyword>
<dbReference type="NCBIfam" id="NF008277">
    <property type="entry name" value="PRK11055.1"/>
    <property type="match status" value="1"/>
</dbReference>
<evidence type="ECO:0000256" key="11">
    <source>
        <dbReference type="ARBA" id="ARBA00023235"/>
    </source>
</evidence>
<dbReference type="SUPFAM" id="SSF74650">
    <property type="entry name" value="Galactose mutarotase-like"/>
    <property type="match status" value="1"/>
</dbReference>
<dbReference type="Gene3D" id="2.70.98.10">
    <property type="match status" value="1"/>
</dbReference>
<evidence type="ECO:0000256" key="14">
    <source>
        <dbReference type="ARBA" id="ARBA00032300"/>
    </source>
</evidence>